<feature type="transmembrane region" description="Helical" evidence="1">
    <location>
        <begin position="62"/>
        <end position="82"/>
    </location>
</feature>
<keyword evidence="1" id="KW-0472">Membrane</keyword>
<feature type="transmembrane region" description="Helical" evidence="1">
    <location>
        <begin position="128"/>
        <end position="148"/>
    </location>
</feature>
<protein>
    <submittedName>
        <fullName evidence="2">Uncharacterized protein</fullName>
    </submittedName>
</protein>
<evidence type="ECO:0000313" key="3">
    <source>
        <dbReference type="Proteomes" id="UP000500767"/>
    </source>
</evidence>
<evidence type="ECO:0000256" key="1">
    <source>
        <dbReference type="SAM" id="Phobius"/>
    </source>
</evidence>
<keyword evidence="1" id="KW-0812">Transmembrane</keyword>
<dbReference type="RefSeq" id="WP_171834458.1">
    <property type="nucleotide sequence ID" value="NZ_CP053708.1"/>
</dbReference>
<organism evidence="2 3">
    <name type="scientific">Lichenicola cladoniae</name>
    <dbReference type="NCBI Taxonomy" id="1484109"/>
    <lineage>
        <taxon>Bacteria</taxon>
        <taxon>Pseudomonadati</taxon>
        <taxon>Pseudomonadota</taxon>
        <taxon>Alphaproteobacteria</taxon>
        <taxon>Acetobacterales</taxon>
        <taxon>Acetobacteraceae</taxon>
        <taxon>Lichenicola</taxon>
    </lineage>
</organism>
<keyword evidence="1" id="KW-1133">Transmembrane helix</keyword>
<reference evidence="2 3" key="1">
    <citation type="journal article" date="2014" name="World J. Microbiol. Biotechnol.">
        <title>Biodiversity and physiological characteristics of Antarctic and Arctic lichens-associated bacteria.</title>
        <authorList>
            <person name="Lee Y.M."/>
            <person name="Kim E.H."/>
            <person name="Lee H.K."/>
            <person name="Hong S.G."/>
        </authorList>
    </citation>
    <scope>NUCLEOTIDE SEQUENCE [LARGE SCALE GENOMIC DNA]</scope>
    <source>
        <strain evidence="2 3">PAMC 26569</strain>
    </source>
</reference>
<dbReference type="EMBL" id="CP053708">
    <property type="protein sequence ID" value="QKE89464.1"/>
    <property type="molecule type" value="Genomic_DNA"/>
</dbReference>
<evidence type="ECO:0000313" key="2">
    <source>
        <dbReference type="EMBL" id="QKE89464.1"/>
    </source>
</evidence>
<gene>
    <name evidence="2" type="ORF">HN018_04895</name>
</gene>
<sequence length="172" mass="19375">MSLADKVNQFDGWLLDRIFQPAVDRLPEKPSGFDIGMSMQLGAVVLDAASLVAMVATGRMGFGNATWNVLTWLFAAFFYVSISRMRPLVKPGHANPLRFMLQGLRPLSIPFAIYSLWIMMRAPPMLEMALRFNALANFVYVVGLYFISCQPKPPAFRRTVVDWTPREARSKA</sequence>
<name>A0A6M8HM73_9PROT</name>
<dbReference type="KEGG" id="lck:HN018_04895"/>
<accession>A0A6M8HM73</accession>
<dbReference type="Proteomes" id="UP000500767">
    <property type="component" value="Chromosome"/>
</dbReference>
<keyword evidence="3" id="KW-1185">Reference proteome</keyword>
<proteinExistence type="predicted"/>
<dbReference type="AlphaFoldDB" id="A0A6M8HM73"/>
<feature type="transmembrane region" description="Helical" evidence="1">
    <location>
        <begin position="103"/>
        <end position="122"/>
    </location>
</feature>